<gene>
    <name evidence="11" type="ORF">UCRPC4_g01362</name>
</gene>
<feature type="compositionally biased region" description="Low complexity" evidence="9">
    <location>
        <begin position="256"/>
        <end position="275"/>
    </location>
</feature>
<keyword evidence="3" id="KW-0645">Protease</keyword>
<dbReference type="CDD" id="cd08066">
    <property type="entry name" value="MPN_AMSH_like"/>
    <property type="match status" value="1"/>
</dbReference>
<keyword evidence="4" id="KW-0479">Metal-binding</keyword>
<evidence type="ECO:0000256" key="5">
    <source>
        <dbReference type="ARBA" id="ARBA00022786"/>
    </source>
</evidence>
<accession>A0A0G2EXV9</accession>
<dbReference type="OrthoDB" id="3640at2759"/>
<evidence type="ECO:0000256" key="6">
    <source>
        <dbReference type="ARBA" id="ARBA00022801"/>
    </source>
</evidence>
<organism evidence="11 12">
    <name type="scientific">Phaeomoniella chlamydospora</name>
    <name type="common">Phaeoacremonium chlamydosporum</name>
    <dbReference type="NCBI Taxonomy" id="158046"/>
    <lineage>
        <taxon>Eukaryota</taxon>
        <taxon>Fungi</taxon>
        <taxon>Dikarya</taxon>
        <taxon>Ascomycota</taxon>
        <taxon>Pezizomycotina</taxon>
        <taxon>Eurotiomycetes</taxon>
        <taxon>Chaetothyriomycetidae</taxon>
        <taxon>Phaeomoniellales</taxon>
        <taxon>Phaeomoniellaceae</taxon>
        <taxon>Phaeomoniella</taxon>
    </lineage>
</organism>
<evidence type="ECO:0000256" key="9">
    <source>
        <dbReference type="SAM" id="MobiDB-lite"/>
    </source>
</evidence>
<dbReference type="SMART" id="SM00232">
    <property type="entry name" value="JAB_MPN"/>
    <property type="match status" value="1"/>
</dbReference>
<evidence type="ECO:0000256" key="2">
    <source>
        <dbReference type="ARBA" id="ARBA00010981"/>
    </source>
</evidence>
<dbReference type="GO" id="GO:0008270">
    <property type="term" value="F:zinc ion binding"/>
    <property type="evidence" value="ECO:0007669"/>
    <property type="project" value="EnsemblFungi"/>
</dbReference>
<keyword evidence="7" id="KW-0862">Zinc</keyword>
<dbReference type="GO" id="GO:0070530">
    <property type="term" value="F:K63-linked polyubiquitin modification-dependent protein binding"/>
    <property type="evidence" value="ECO:0007669"/>
    <property type="project" value="EnsemblFungi"/>
</dbReference>
<comment type="caution">
    <text evidence="11">The sequence shown here is derived from an EMBL/GenBank/DDBJ whole genome shotgun (WGS) entry which is preliminary data.</text>
</comment>
<dbReference type="Gene3D" id="3.40.140.10">
    <property type="entry name" value="Cytidine Deaminase, domain 2"/>
    <property type="match status" value="1"/>
</dbReference>
<feature type="region of interest" description="Disordered" evidence="9">
    <location>
        <begin position="167"/>
        <end position="240"/>
    </location>
</feature>
<evidence type="ECO:0000256" key="1">
    <source>
        <dbReference type="ARBA" id="ARBA00001947"/>
    </source>
</evidence>
<protein>
    <submittedName>
        <fullName evidence="11">Putative endosome-associated ubiquitin isopeptidase</fullName>
    </submittedName>
</protein>
<evidence type="ECO:0000256" key="4">
    <source>
        <dbReference type="ARBA" id="ARBA00022723"/>
    </source>
</evidence>
<evidence type="ECO:0000313" key="12">
    <source>
        <dbReference type="Proteomes" id="UP000053317"/>
    </source>
</evidence>
<dbReference type="InterPro" id="IPR000555">
    <property type="entry name" value="JAMM/MPN+_dom"/>
</dbReference>
<evidence type="ECO:0000256" key="3">
    <source>
        <dbReference type="ARBA" id="ARBA00022670"/>
    </source>
</evidence>
<evidence type="ECO:0000259" key="10">
    <source>
        <dbReference type="PROSITE" id="PS50249"/>
    </source>
</evidence>
<feature type="domain" description="MPN" evidence="10">
    <location>
        <begin position="342"/>
        <end position="481"/>
    </location>
</feature>
<dbReference type="GO" id="GO:0140492">
    <property type="term" value="F:metal-dependent deubiquitinase activity"/>
    <property type="evidence" value="ECO:0007669"/>
    <property type="project" value="EnsemblFungi"/>
</dbReference>
<dbReference type="Pfam" id="PF01398">
    <property type="entry name" value="JAB"/>
    <property type="match status" value="1"/>
</dbReference>
<name>A0A0G2EXV9_PHACM</name>
<dbReference type="Proteomes" id="UP000053317">
    <property type="component" value="Unassembled WGS sequence"/>
</dbReference>
<evidence type="ECO:0000256" key="7">
    <source>
        <dbReference type="ARBA" id="ARBA00022833"/>
    </source>
</evidence>
<dbReference type="GO" id="GO:0061578">
    <property type="term" value="F:K63-linked deubiquitinase activity"/>
    <property type="evidence" value="ECO:0007669"/>
    <property type="project" value="EnsemblFungi"/>
</dbReference>
<sequence length="535" mass="60778">MSLPTAHSGSQAHVARNVEDITKEAQEYDYDASISIKKWLRTAHNILRQAEVYGREGNDEETYFLLFRHAHLVLTNIAVHPEARIEPYRRAVAEQEQLVKSNLRVMEALKPRINKRYERYQEIYRQREAYRASAQRQPSAPHTPFIDDHIQTLEPRENGELAVRLAQKEARRRSGAYTAGQYRYDREDQRRMREPLGGRSYEYSDDVKDDLSRRLQEVRARVDRPYSHTDSRASQSSVEARHANYCYPSVPPKGALSQPWQSSLSPPSPRLPSYQESSYGRPPSRPPKQSLNYDQSITQPPSIPSKDAFISPSPPPKSETPPSSNYRFKTAATTESGAPLRTLFLPPALRHRFLQIAQPNTRRNLETCGILAGSLISNALIISHLVIPSQNSTTDTCEMEDESSLFDFVDQQDLMVFGWIHTHPTQTCFMSSRDLHTQSGYQVMLPESIAIVCAPSQHTQQHHANGGYENGYDSDGDWGCFRLTDPPGLKSILSCTKEGLFHPHEVQNIYTGALRPGHVVEAKGLDFKVVDLREK</sequence>
<evidence type="ECO:0000256" key="8">
    <source>
        <dbReference type="ARBA" id="ARBA00023049"/>
    </source>
</evidence>
<dbReference type="PROSITE" id="PS50249">
    <property type="entry name" value="MPN"/>
    <property type="match status" value="1"/>
</dbReference>
<dbReference type="GO" id="GO:0120113">
    <property type="term" value="P:cytoplasm to vacuole targeting by the NVT pathway"/>
    <property type="evidence" value="ECO:0007669"/>
    <property type="project" value="EnsemblFungi"/>
</dbReference>
<reference evidence="11 12" key="1">
    <citation type="submission" date="2015-05" db="EMBL/GenBank/DDBJ databases">
        <title>Distinctive expansion of gene families associated with plant cell wall degradation and secondary metabolism in the genomes of grapevine trunk pathogens.</title>
        <authorList>
            <person name="Lawrence D.P."/>
            <person name="Travadon R."/>
            <person name="Rolshausen P.E."/>
            <person name="Baumgartner K."/>
        </authorList>
    </citation>
    <scope>NUCLEOTIDE SEQUENCE [LARGE SCALE GENOMIC DNA]</scope>
    <source>
        <strain evidence="11">UCRPC4</strain>
    </source>
</reference>
<dbReference type="SUPFAM" id="SSF140856">
    <property type="entry name" value="USP8 N-terminal domain-like"/>
    <property type="match status" value="1"/>
</dbReference>
<comment type="similarity">
    <text evidence="2">Belongs to the peptidase M67C family.</text>
</comment>
<reference evidence="11 12" key="2">
    <citation type="submission" date="2015-05" db="EMBL/GenBank/DDBJ databases">
        <authorList>
            <person name="Morales-Cruz A."/>
            <person name="Amrine K.C."/>
            <person name="Cantu D."/>
        </authorList>
    </citation>
    <scope>NUCLEOTIDE SEQUENCE [LARGE SCALE GENOMIC DNA]</scope>
    <source>
        <strain evidence="11">UCRPC4</strain>
    </source>
</reference>
<dbReference type="GO" id="GO:0043328">
    <property type="term" value="P:protein transport to vacuole involved in ubiquitin-dependent protein catabolic process via the multivesicular body sorting pathway"/>
    <property type="evidence" value="ECO:0007669"/>
    <property type="project" value="EnsemblFungi"/>
</dbReference>
<proteinExistence type="inferred from homology"/>
<dbReference type="InterPro" id="IPR044098">
    <property type="entry name" value="STAMBP/STALP-like_MPN"/>
</dbReference>
<dbReference type="GO" id="GO:0005768">
    <property type="term" value="C:endosome"/>
    <property type="evidence" value="ECO:0007669"/>
    <property type="project" value="TreeGrafter"/>
</dbReference>
<dbReference type="Pfam" id="PF08969">
    <property type="entry name" value="USP8_dimer"/>
    <property type="match status" value="1"/>
</dbReference>
<keyword evidence="12" id="KW-1185">Reference proteome</keyword>
<dbReference type="GO" id="GO:0070536">
    <property type="term" value="P:protein K63-linked deubiquitination"/>
    <property type="evidence" value="ECO:0007669"/>
    <property type="project" value="InterPro"/>
</dbReference>
<dbReference type="EMBL" id="LCWF01000033">
    <property type="protein sequence ID" value="KKY26896.1"/>
    <property type="molecule type" value="Genomic_DNA"/>
</dbReference>
<feature type="region of interest" description="Disordered" evidence="9">
    <location>
        <begin position="254"/>
        <end position="327"/>
    </location>
</feature>
<dbReference type="PANTHER" id="PTHR12947">
    <property type="entry name" value="AMSH-LIKE PROTEASE"/>
    <property type="match status" value="1"/>
</dbReference>
<dbReference type="InterPro" id="IPR015063">
    <property type="entry name" value="USP8_dimer"/>
</dbReference>
<dbReference type="InterPro" id="IPR037518">
    <property type="entry name" value="MPN"/>
</dbReference>
<dbReference type="GO" id="GO:0016020">
    <property type="term" value="C:membrane"/>
    <property type="evidence" value="ECO:0007669"/>
    <property type="project" value="TreeGrafter"/>
</dbReference>
<feature type="compositionally biased region" description="Basic and acidic residues" evidence="9">
    <location>
        <begin position="183"/>
        <end position="196"/>
    </location>
</feature>
<evidence type="ECO:0000313" key="11">
    <source>
        <dbReference type="EMBL" id="KKY26896.1"/>
    </source>
</evidence>
<dbReference type="GO" id="GO:0043130">
    <property type="term" value="F:ubiquitin binding"/>
    <property type="evidence" value="ECO:0007669"/>
    <property type="project" value="EnsemblFungi"/>
</dbReference>
<keyword evidence="6" id="KW-0378">Hydrolase</keyword>
<feature type="compositionally biased region" description="Polar residues" evidence="9">
    <location>
        <begin position="287"/>
        <end position="300"/>
    </location>
</feature>
<dbReference type="SUPFAM" id="SSF102712">
    <property type="entry name" value="JAB1/MPN domain"/>
    <property type="match status" value="1"/>
</dbReference>
<feature type="compositionally biased region" description="Basic and acidic residues" evidence="9">
    <location>
        <begin position="205"/>
        <end position="231"/>
    </location>
</feature>
<dbReference type="PANTHER" id="PTHR12947:SF13">
    <property type="entry name" value="FI19924P1"/>
    <property type="match status" value="1"/>
</dbReference>
<comment type="cofactor">
    <cofactor evidence="1">
        <name>Zn(2+)</name>
        <dbReference type="ChEBI" id="CHEBI:29105"/>
    </cofactor>
</comment>
<dbReference type="Gene3D" id="1.20.58.80">
    <property type="entry name" value="Phosphotransferase system, lactose/cellobiose-type IIA subunit"/>
    <property type="match status" value="1"/>
</dbReference>
<keyword evidence="5" id="KW-0833">Ubl conjugation pathway</keyword>
<keyword evidence="8" id="KW-0482">Metalloprotease</keyword>
<dbReference type="AlphaFoldDB" id="A0A0G2EXV9"/>